<proteinExistence type="predicted"/>
<evidence type="ECO:0000313" key="1">
    <source>
        <dbReference type="EMBL" id="MCD7469574.1"/>
    </source>
</evidence>
<name>A0ABS8TDM8_DATST</name>
<evidence type="ECO:0000313" key="2">
    <source>
        <dbReference type="Proteomes" id="UP000823775"/>
    </source>
</evidence>
<protein>
    <submittedName>
        <fullName evidence="1">Uncharacterized protein</fullName>
    </submittedName>
</protein>
<gene>
    <name evidence="1" type="ORF">HAX54_008687</name>
</gene>
<reference evidence="1 2" key="1">
    <citation type="journal article" date="2021" name="BMC Genomics">
        <title>Datura genome reveals duplications of psychoactive alkaloid biosynthetic genes and high mutation rate following tissue culture.</title>
        <authorList>
            <person name="Rajewski A."/>
            <person name="Carter-House D."/>
            <person name="Stajich J."/>
            <person name="Litt A."/>
        </authorList>
    </citation>
    <scope>NUCLEOTIDE SEQUENCE [LARGE SCALE GENOMIC DNA]</scope>
    <source>
        <strain evidence="1">AR-01</strain>
    </source>
</reference>
<comment type="caution">
    <text evidence="1">The sequence shown here is derived from an EMBL/GenBank/DDBJ whole genome shotgun (WGS) entry which is preliminary data.</text>
</comment>
<sequence length="137" mass="14845">MGSPKGDLAKSSSNFLNFCKTRPHEIETGGVEEGELYLGRGGIPPEASKASDCVFIPAYSMSLRLSLAWEVSAWLDSSVAPLAILSPDTLIHHHGNYLGLVAQNEIHKIFAKAYRKQFPTCSGHQLSLATFSQPTLS</sequence>
<organism evidence="1 2">
    <name type="scientific">Datura stramonium</name>
    <name type="common">Jimsonweed</name>
    <name type="synonym">Common thornapple</name>
    <dbReference type="NCBI Taxonomy" id="4076"/>
    <lineage>
        <taxon>Eukaryota</taxon>
        <taxon>Viridiplantae</taxon>
        <taxon>Streptophyta</taxon>
        <taxon>Embryophyta</taxon>
        <taxon>Tracheophyta</taxon>
        <taxon>Spermatophyta</taxon>
        <taxon>Magnoliopsida</taxon>
        <taxon>eudicotyledons</taxon>
        <taxon>Gunneridae</taxon>
        <taxon>Pentapetalae</taxon>
        <taxon>asterids</taxon>
        <taxon>lamiids</taxon>
        <taxon>Solanales</taxon>
        <taxon>Solanaceae</taxon>
        <taxon>Solanoideae</taxon>
        <taxon>Datureae</taxon>
        <taxon>Datura</taxon>
    </lineage>
</organism>
<dbReference type="Proteomes" id="UP000823775">
    <property type="component" value="Unassembled WGS sequence"/>
</dbReference>
<keyword evidence="2" id="KW-1185">Reference proteome</keyword>
<accession>A0ABS8TDM8</accession>
<dbReference type="EMBL" id="JACEIK010001457">
    <property type="protein sequence ID" value="MCD7469574.1"/>
    <property type="molecule type" value="Genomic_DNA"/>
</dbReference>